<evidence type="ECO:0000256" key="3">
    <source>
        <dbReference type="ARBA" id="ARBA00010617"/>
    </source>
</evidence>
<evidence type="ECO:0000256" key="10">
    <source>
        <dbReference type="ARBA" id="ARBA00023033"/>
    </source>
</evidence>
<keyword evidence="9" id="KW-0408">Iron</keyword>
<protein>
    <submittedName>
        <fullName evidence="12">Uncharacterized protein</fullName>
    </submittedName>
</protein>
<dbReference type="Gramene" id="rna-AYBTSS11_LOCUS13873">
    <property type="protein sequence ID" value="CAJ1949738.1"/>
    <property type="gene ID" value="gene-AYBTSS11_LOCUS13873"/>
</dbReference>
<keyword evidence="10" id="KW-0503">Monooxygenase</keyword>
<evidence type="ECO:0000256" key="6">
    <source>
        <dbReference type="ARBA" id="ARBA00022723"/>
    </source>
</evidence>
<keyword evidence="7" id="KW-1133">Transmembrane helix</keyword>
<keyword evidence="5" id="KW-0812">Transmembrane</keyword>
<dbReference type="Gene3D" id="1.10.630.10">
    <property type="entry name" value="Cytochrome P450"/>
    <property type="match status" value="1"/>
</dbReference>
<proteinExistence type="inferred from homology"/>
<dbReference type="EMBL" id="OY731401">
    <property type="protein sequence ID" value="CAJ1949738.1"/>
    <property type="molecule type" value="Genomic_DNA"/>
</dbReference>
<evidence type="ECO:0000313" key="13">
    <source>
        <dbReference type="Proteomes" id="UP001189624"/>
    </source>
</evidence>
<dbReference type="GO" id="GO:0020037">
    <property type="term" value="F:heme binding"/>
    <property type="evidence" value="ECO:0007669"/>
    <property type="project" value="InterPro"/>
</dbReference>
<evidence type="ECO:0000256" key="2">
    <source>
        <dbReference type="ARBA" id="ARBA00004167"/>
    </source>
</evidence>
<keyword evidence="11" id="KW-0472">Membrane</keyword>
<dbReference type="InterPro" id="IPR036396">
    <property type="entry name" value="Cyt_P450_sf"/>
</dbReference>
<evidence type="ECO:0000256" key="7">
    <source>
        <dbReference type="ARBA" id="ARBA00022989"/>
    </source>
</evidence>
<dbReference type="SUPFAM" id="SSF48264">
    <property type="entry name" value="Cytochrome P450"/>
    <property type="match status" value="1"/>
</dbReference>
<dbReference type="GO" id="GO:0016705">
    <property type="term" value="F:oxidoreductase activity, acting on paired donors, with incorporation or reduction of molecular oxygen"/>
    <property type="evidence" value="ECO:0007669"/>
    <property type="project" value="InterPro"/>
</dbReference>
<reference evidence="12" key="1">
    <citation type="submission" date="2023-10" db="EMBL/GenBank/DDBJ databases">
        <authorList>
            <person name="Domelevo Entfellner J.-B."/>
        </authorList>
    </citation>
    <scope>NUCLEOTIDE SEQUENCE</scope>
</reference>
<organism evidence="12 13">
    <name type="scientific">Sphenostylis stenocarpa</name>
    <dbReference type="NCBI Taxonomy" id="92480"/>
    <lineage>
        <taxon>Eukaryota</taxon>
        <taxon>Viridiplantae</taxon>
        <taxon>Streptophyta</taxon>
        <taxon>Embryophyta</taxon>
        <taxon>Tracheophyta</taxon>
        <taxon>Spermatophyta</taxon>
        <taxon>Magnoliopsida</taxon>
        <taxon>eudicotyledons</taxon>
        <taxon>Gunneridae</taxon>
        <taxon>Pentapetalae</taxon>
        <taxon>rosids</taxon>
        <taxon>fabids</taxon>
        <taxon>Fabales</taxon>
        <taxon>Fabaceae</taxon>
        <taxon>Papilionoideae</taxon>
        <taxon>50 kb inversion clade</taxon>
        <taxon>NPAAA clade</taxon>
        <taxon>indigoferoid/millettioid clade</taxon>
        <taxon>Phaseoleae</taxon>
        <taxon>Sphenostylis</taxon>
    </lineage>
</organism>
<dbReference type="GO" id="GO:0004497">
    <property type="term" value="F:monooxygenase activity"/>
    <property type="evidence" value="ECO:0007669"/>
    <property type="project" value="UniProtKB-KW"/>
</dbReference>
<evidence type="ECO:0000256" key="8">
    <source>
        <dbReference type="ARBA" id="ARBA00023002"/>
    </source>
</evidence>
<sequence>MGTLFVSDYIPFMGWIDKLRGLHARLRTFKEMDDFYHEVIDEHMEYSHKKTPEEEDIVDVLLQLKKHHSFFIDLTNDKISSVNGLNLRSFEFNSFPLLQFAEKEMKNVLLGATDTTAATTVDPEAWKDPEEFVPESSRMVFVTLDIGLANLLHSFDWEFPEGMKREDFKCISLVEKEEVDKAEEVVRRVEIVKSVAYRPIVGLYYDAHHDPVDH</sequence>
<evidence type="ECO:0000256" key="1">
    <source>
        <dbReference type="ARBA" id="ARBA00001971"/>
    </source>
</evidence>
<evidence type="ECO:0000256" key="9">
    <source>
        <dbReference type="ARBA" id="ARBA00023004"/>
    </source>
</evidence>
<dbReference type="AlphaFoldDB" id="A0AA86SAJ3"/>
<comment type="subcellular location">
    <subcellularLocation>
        <location evidence="2">Membrane</location>
        <topology evidence="2">Single-pass membrane protein</topology>
    </subcellularLocation>
</comment>
<comment type="similarity">
    <text evidence="3">Belongs to the cytochrome P450 family.</text>
</comment>
<accession>A0AA86SAJ3</accession>
<evidence type="ECO:0000313" key="12">
    <source>
        <dbReference type="EMBL" id="CAJ1949738.1"/>
    </source>
</evidence>
<keyword evidence="6" id="KW-0479">Metal-binding</keyword>
<dbReference type="GO" id="GO:0016020">
    <property type="term" value="C:membrane"/>
    <property type="evidence" value="ECO:0007669"/>
    <property type="project" value="UniProtKB-SubCell"/>
</dbReference>
<comment type="cofactor">
    <cofactor evidence="1">
        <name>heme</name>
        <dbReference type="ChEBI" id="CHEBI:30413"/>
    </cofactor>
</comment>
<dbReference type="PANTHER" id="PTHR47955:SF22">
    <property type="entry name" value="CYTOCHROME P450 83B1-LIKE"/>
    <property type="match status" value="1"/>
</dbReference>
<gene>
    <name evidence="12" type="ORF">AYBTSS11_LOCUS13873</name>
</gene>
<dbReference type="Proteomes" id="UP001189624">
    <property type="component" value="Chromosome 4"/>
</dbReference>
<evidence type="ECO:0000256" key="4">
    <source>
        <dbReference type="ARBA" id="ARBA00022617"/>
    </source>
</evidence>
<keyword evidence="13" id="KW-1185">Reference proteome</keyword>
<keyword evidence="4" id="KW-0349">Heme</keyword>
<evidence type="ECO:0000256" key="11">
    <source>
        <dbReference type="ARBA" id="ARBA00023136"/>
    </source>
</evidence>
<keyword evidence="8" id="KW-0560">Oxidoreductase</keyword>
<dbReference type="GO" id="GO:0005506">
    <property type="term" value="F:iron ion binding"/>
    <property type="evidence" value="ECO:0007669"/>
    <property type="project" value="InterPro"/>
</dbReference>
<name>A0AA86SAJ3_9FABA</name>
<dbReference type="PANTHER" id="PTHR47955">
    <property type="entry name" value="CYTOCHROME P450 FAMILY 71 PROTEIN"/>
    <property type="match status" value="1"/>
</dbReference>
<evidence type="ECO:0000256" key="5">
    <source>
        <dbReference type="ARBA" id="ARBA00022692"/>
    </source>
</evidence>